<sequence length="252" mass="30109">MNCKKQLDVILVEKNLKRRKSLTWQCGLKYTEIKLELLTDVDMLQMFEKGIRGGFSGVLGPRHVKAFNKYTSNYDKDYRIIDEHEKKEYANNLYGWAMSQKLPEEDFKWEKDPNYYKEIPKGRGCLIECDLKYTEKCKKKTYKYPLAPEKMKIKKEELSDYQLNLLGDKPLGNEEKLFLTLRDKKIYIIHDSILKKYIKLGIKVTKVYRTISFKESNWLAKYINFNTEQRTKAKSDFEKDLWKLMNNSQTYP</sequence>
<dbReference type="AlphaFoldDB" id="A0A8S3TF95"/>
<dbReference type="EMBL" id="CAJPWZ010001980">
    <property type="protein sequence ID" value="CAG2227884.1"/>
    <property type="molecule type" value="Genomic_DNA"/>
</dbReference>
<comment type="caution">
    <text evidence="1">The sequence shown here is derived from an EMBL/GenBank/DDBJ whole genome shotgun (WGS) entry which is preliminary data.</text>
</comment>
<protein>
    <submittedName>
        <fullName evidence="1">Uncharacterized protein</fullName>
    </submittedName>
</protein>
<evidence type="ECO:0000313" key="1">
    <source>
        <dbReference type="EMBL" id="CAG2227884.1"/>
    </source>
</evidence>
<reference evidence="1" key="1">
    <citation type="submission" date="2021-03" db="EMBL/GenBank/DDBJ databases">
        <authorList>
            <person name="Bekaert M."/>
        </authorList>
    </citation>
    <scope>NUCLEOTIDE SEQUENCE</scope>
</reference>
<dbReference type="PANTHER" id="PTHR31511">
    <property type="entry name" value="PROTEIN CBG23764"/>
    <property type="match status" value="1"/>
</dbReference>
<dbReference type="SUPFAM" id="SSF56672">
    <property type="entry name" value="DNA/RNA polymerases"/>
    <property type="match status" value="1"/>
</dbReference>
<proteinExistence type="predicted"/>
<gene>
    <name evidence="1" type="ORF">MEDL_40870</name>
</gene>
<keyword evidence="2" id="KW-1185">Reference proteome</keyword>
<name>A0A8S3TF95_MYTED</name>
<organism evidence="1 2">
    <name type="scientific">Mytilus edulis</name>
    <name type="common">Blue mussel</name>
    <dbReference type="NCBI Taxonomy" id="6550"/>
    <lineage>
        <taxon>Eukaryota</taxon>
        <taxon>Metazoa</taxon>
        <taxon>Spiralia</taxon>
        <taxon>Lophotrochozoa</taxon>
        <taxon>Mollusca</taxon>
        <taxon>Bivalvia</taxon>
        <taxon>Autobranchia</taxon>
        <taxon>Pteriomorphia</taxon>
        <taxon>Mytilida</taxon>
        <taxon>Mytiloidea</taxon>
        <taxon>Mytilidae</taxon>
        <taxon>Mytilinae</taxon>
        <taxon>Mytilus</taxon>
    </lineage>
</organism>
<dbReference type="Proteomes" id="UP000683360">
    <property type="component" value="Unassembled WGS sequence"/>
</dbReference>
<evidence type="ECO:0000313" key="2">
    <source>
        <dbReference type="Proteomes" id="UP000683360"/>
    </source>
</evidence>
<dbReference type="OrthoDB" id="6133181at2759"/>
<dbReference type="PANTHER" id="PTHR31511:SF12">
    <property type="entry name" value="RHO TERMINATION FACTOR N-TERMINAL DOMAIN-CONTAINING PROTEIN"/>
    <property type="match status" value="1"/>
</dbReference>
<dbReference type="InterPro" id="IPR043502">
    <property type="entry name" value="DNA/RNA_pol_sf"/>
</dbReference>
<accession>A0A8S3TF95</accession>